<dbReference type="InterPro" id="IPR036259">
    <property type="entry name" value="MFS_trans_sf"/>
</dbReference>
<dbReference type="InterPro" id="IPR020846">
    <property type="entry name" value="MFS_dom"/>
</dbReference>
<evidence type="ECO:0000256" key="4">
    <source>
        <dbReference type="ARBA" id="ARBA00023136"/>
    </source>
</evidence>
<organism evidence="7 8">
    <name type="scientific">Cupriavidus numazuensis</name>
    <dbReference type="NCBI Taxonomy" id="221992"/>
    <lineage>
        <taxon>Bacteria</taxon>
        <taxon>Pseudomonadati</taxon>
        <taxon>Pseudomonadota</taxon>
        <taxon>Betaproteobacteria</taxon>
        <taxon>Burkholderiales</taxon>
        <taxon>Burkholderiaceae</taxon>
        <taxon>Cupriavidus</taxon>
    </lineage>
</organism>
<dbReference type="Gene3D" id="1.20.1250.20">
    <property type="entry name" value="MFS general substrate transporter like domains"/>
    <property type="match status" value="1"/>
</dbReference>
<gene>
    <name evidence="7" type="primary">pcaK_7</name>
    <name evidence="7" type="ORF">LMG26411_02218</name>
</gene>
<dbReference type="PANTHER" id="PTHR23508">
    <property type="entry name" value="CARBOXYLIC ACID TRANSPORTER PROTEIN HOMOLOG"/>
    <property type="match status" value="1"/>
</dbReference>
<evidence type="ECO:0000313" key="7">
    <source>
        <dbReference type="EMBL" id="CAG2142469.1"/>
    </source>
</evidence>
<dbReference type="PROSITE" id="PS50850">
    <property type="entry name" value="MFS"/>
    <property type="match status" value="1"/>
</dbReference>
<evidence type="ECO:0000256" key="2">
    <source>
        <dbReference type="ARBA" id="ARBA00022692"/>
    </source>
</evidence>
<feature type="transmembrane region" description="Helical" evidence="5">
    <location>
        <begin position="92"/>
        <end position="111"/>
    </location>
</feature>
<comment type="subcellular location">
    <subcellularLocation>
        <location evidence="1">Membrane</location>
        <topology evidence="1">Multi-pass membrane protein</topology>
    </subcellularLocation>
</comment>
<feature type="domain" description="Major facilitator superfamily (MFS) profile" evidence="6">
    <location>
        <begin position="26"/>
        <end position="437"/>
    </location>
</feature>
<feature type="transmembrane region" description="Helical" evidence="5">
    <location>
        <begin position="151"/>
        <end position="172"/>
    </location>
</feature>
<dbReference type="Pfam" id="PF07690">
    <property type="entry name" value="MFS_1"/>
    <property type="match status" value="1"/>
</dbReference>
<dbReference type="RefSeq" id="WP_211953314.1">
    <property type="nucleotide sequence ID" value="NZ_CAJPVI010000011.1"/>
</dbReference>
<dbReference type="EMBL" id="CAJPVI010000011">
    <property type="protein sequence ID" value="CAG2142469.1"/>
    <property type="molecule type" value="Genomic_DNA"/>
</dbReference>
<evidence type="ECO:0000256" key="3">
    <source>
        <dbReference type="ARBA" id="ARBA00022989"/>
    </source>
</evidence>
<evidence type="ECO:0000256" key="1">
    <source>
        <dbReference type="ARBA" id="ARBA00004141"/>
    </source>
</evidence>
<comment type="caution">
    <text evidence="7">The sequence shown here is derived from an EMBL/GenBank/DDBJ whole genome shotgun (WGS) entry which is preliminary data.</text>
</comment>
<feature type="transmembrane region" description="Helical" evidence="5">
    <location>
        <begin position="257"/>
        <end position="280"/>
    </location>
</feature>
<keyword evidence="4 5" id="KW-0472">Membrane</keyword>
<proteinExistence type="predicted"/>
<evidence type="ECO:0000256" key="5">
    <source>
        <dbReference type="SAM" id="Phobius"/>
    </source>
</evidence>
<dbReference type="InterPro" id="IPR005829">
    <property type="entry name" value="Sugar_transporter_CS"/>
</dbReference>
<feature type="transmembrane region" description="Helical" evidence="5">
    <location>
        <begin position="324"/>
        <end position="343"/>
    </location>
</feature>
<dbReference type="Proteomes" id="UP000672657">
    <property type="component" value="Unassembled WGS sequence"/>
</dbReference>
<sequence>MIAQGQPLLVQDVIDARPLGRFQCIAIGLCILVAVLDGFDTQTIGMLAPSIAASLGVPVKSFGPAFSAGLIGMLLGAVTLGPLADRYGRKTMIVFSCVLFGSLSLATAHVTTLEQLFVLRLLTGVGLGGALPNAIALASEYAPQRYARTTVTTLMCGMPLGAVLGGVVSAALLPRAGWQSVFIVGGVLPLAVAVLIALVMPESARFLLARGRDMKQLAHIMRRIAPELRGDERYRSADTTARTTGVPIRLLFTEGRALGTVLLWIPYFLNLVVLYFIVSWMPAVLLGAHQPASAGIAAISAFSVGGVLSSVVQGALMNRLGARRVLLCELLACAALMLVLGTWPEDYALVVAASFAIGAVVQGAQAGFNALAAEFYPTHMRATGVGCAVGIGRIGSISGPVLGGMLLAWNWSPGAIFMAGIVPAMIAAVAVAANRSK</sequence>
<dbReference type="PROSITE" id="PS00216">
    <property type="entry name" value="SUGAR_TRANSPORT_1"/>
    <property type="match status" value="1"/>
</dbReference>
<evidence type="ECO:0000313" key="8">
    <source>
        <dbReference type="Proteomes" id="UP000672657"/>
    </source>
</evidence>
<feature type="transmembrane region" description="Helical" evidence="5">
    <location>
        <begin position="117"/>
        <end position="139"/>
    </location>
</feature>
<dbReference type="InterPro" id="IPR011701">
    <property type="entry name" value="MFS"/>
</dbReference>
<dbReference type="CDD" id="cd17365">
    <property type="entry name" value="MFS_PcaK_like"/>
    <property type="match status" value="1"/>
</dbReference>
<dbReference type="SUPFAM" id="SSF103473">
    <property type="entry name" value="MFS general substrate transporter"/>
    <property type="match status" value="1"/>
</dbReference>
<protein>
    <submittedName>
        <fullName evidence="7">4-hydroxybenzoate transporter PcaK</fullName>
    </submittedName>
</protein>
<keyword evidence="8" id="KW-1185">Reference proteome</keyword>
<feature type="transmembrane region" description="Helical" evidence="5">
    <location>
        <begin position="20"/>
        <end position="39"/>
    </location>
</feature>
<feature type="transmembrane region" description="Helical" evidence="5">
    <location>
        <begin position="292"/>
        <end position="312"/>
    </location>
</feature>
<feature type="transmembrane region" description="Helical" evidence="5">
    <location>
        <begin position="415"/>
        <end position="433"/>
    </location>
</feature>
<dbReference type="PANTHER" id="PTHR23508:SF10">
    <property type="entry name" value="CARBOXYLIC ACID TRANSPORTER PROTEIN HOMOLOG"/>
    <property type="match status" value="1"/>
</dbReference>
<reference evidence="7 8" key="1">
    <citation type="submission" date="2021-03" db="EMBL/GenBank/DDBJ databases">
        <authorList>
            <person name="Peeters C."/>
        </authorList>
    </citation>
    <scope>NUCLEOTIDE SEQUENCE [LARGE SCALE GENOMIC DNA]</scope>
    <source>
        <strain evidence="7 8">LMG 26411</strain>
    </source>
</reference>
<keyword evidence="3 5" id="KW-1133">Transmembrane helix</keyword>
<feature type="transmembrane region" description="Helical" evidence="5">
    <location>
        <begin position="384"/>
        <end position="409"/>
    </location>
</feature>
<evidence type="ECO:0000259" key="6">
    <source>
        <dbReference type="PROSITE" id="PS50850"/>
    </source>
</evidence>
<feature type="transmembrane region" description="Helical" evidence="5">
    <location>
        <begin position="59"/>
        <end position="80"/>
    </location>
</feature>
<accession>A0ABM8TFG0</accession>
<feature type="transmembrane region" description="Helical" evidence="5">
    <location>
        <begin position="349"/>
        <end position="372"/>
    </location>
</feature>
<name>A0ABM8TFG0_9BURK</name>
<keyword evidence="2 5" id="KW-0812">Transmembrane</keyword>
<feature type="transmembrane region" description="Helical" evidence="5">
    <location>
        <begin position="178"/>
        <end position="200"/>
    </location>
</feature>